<feature type="domain" description="D-isomer specific 2-hydroxyacid dehydrogenase catalytic" evidence="4">
    <location>
        <begin position="9"/>
        <end position="123"/>
    </location>
</feature>
<dbReference type="InterPro" id="IPR050857">
    <property type="entry name" value="D-2-hydroxyacid_DH"/>
</dbReference>
<dbReference type="Pfam" id="PF00389">
    <property type="entry name" value="2-Hacid_dh"/>
    <property type="match status" value="1"/>
</dbReference>
<evidence type="ECO:0000313" key="5">
    <source>
        <dbReference type="EMBL" id="MEJ8850091.1"/>
    </source>
</evidence>
<sequence length="165" mass="18039">MKQENTVITEEEAHPNAVALLKDYRLIYTGAKFTQDELVALVEREQPVAVLSRHGTIDEQVQTVSKKLGVIGRHGVGMDSINKVAAKRLGIRAIAATGSNSEAVAELALGLILPCARRMTRLDKRMHGGHGTNRPTWASNFPARRLEWSDAALSAAGWSQLMMKP</sequence>
<evidence type="ECO:0000259" key="4">
    <source>
        <dbReference type="Pfam" id="PF00389"/>
    </source>
</evidence>
<accession>A0ABU8WRB0</accession>
<keyword evidence="6" id="KW-1185">Reference proteome</keyword>
<dbReference type="SUPFAM" id="SSF52283">
    <property type="entry name" value="Formate/glycerate dehydrogenase catalytic domain-like"/>
    <property type="match status" value="1"/>
</dbReference>
<gene>
    <name evidence="5" type="ORF">WKW82_25830</name>
</gene>
<keyword evidence="2" id="KW-0560">Oxidoreductase</keyword>
<dbReference type="InterPro" id="IPR006139">
    <property type="entry name" value="D-isomer_2_OHA_DH_cat_dom"/>
</dbReference>
<proteinExistence type="inferred from homology"/>
<keyword evidence="3" id="KW-0520">NAD</keyword>
<dbReference type="Proteomes" id="UP001385892">
    <property type="component" value="Unassembled WGS sequence"/>
</dbReference>
<evidence type="ECO:0000256" key="1">
    <source>
        <dbReference type="ARBA" id="ARBA00005854"/>
    </source>
</evidence>
<dbReference type="RefSeq" id="WP_340345308.1">
    <property type="nucleotide sequence ID" value="NZ_JBBKZT010000013.1"/>
</dbReference>
<reference evidence="5 6" key="1">
    <citation type="submission" date="2024-03" db="EMBL/GenBank/DDBJ databases">
        <title>Novel species of the genus Variovorax.</title>
        <authorList>
            <person name="Liu Q."/>
            <person name="Xin Y.-H."/>
        </authorList>
    </citation>
    <scope>NUCLEOTIDE SEQUENCE [LARGE SCALE GENOMIC DNA]</scope>
    <source>
        <strain evidence="5 6">KACC 18900</strain>
    </source>
</reference>
<dbReference type="PANTHER" id="PTHR42789">
    <property type="entry name" value="D-ISOMER SPECIFIC 2-HYDROXYACID DEHYDROGENASE FAMILY PROTEIN (AFU_ORTHOLOGUE AFUA_6G10090)"/>
    <property type="match status" value="1"/>
</dbReference>
<protein>
    <recommendedName>
        <fullName evidence="4">D-isomer specific 2-hydroxyacid dehydrogenase catalytic domain-containing protein</fullName>
    </recommendedName>
</protein>
<evidence type="ECO:0000313" key="6">
    <source>
        <dbReference type="Proteomes" id="UP001385892"/>
    </source>
</evidence>
<comment type="similarity">
    <text evidence="1">Belongs to the D-isomer specific 2-hydroxyacid dehydrogenase family.</text>
</comment>
<dbReference type="Gene3D" id="3.40.50.720">
    <property type="entry name" value="NAD(P)-binding Rossmann-like Domain"/>
    <property type="match status" value="2"/>
</dbReference>
<dbReference type="EMBL" id="JBBKZT010000013">
    <property type="protein sequence ID" value="MEJ8850091.1"/>
    <property type="molecule type" value="Genomic_DNA"/>
</dbReference>
<comment type="caution">
    <text evidence="5">The sequence shown here is derived from an EMBL/GenBank/DDBJ whole genome shotgun (WGS) entry which is preliminary data.</text>
</comment>
<evidence type="ECO:0000256" key="2">
    <source>
        <dbReference type="ARBA" id="ARBA00023002"/>
    </source>
</evidence>
<dbReference type="PANTHER" id="PTHR42789:SF1">
    <property type="entry name" value="D-ISOMER SPECIFIC 2-HYDROXYACID DEHYDROGENASE FAMILY PROTEIN (AFU_ORTHOLOGUE AFUA_6G10090)"/>
    <property type="match status" value="1"/>
</dbReference>
<name>A0ABU8WRB0_9BURK</name>
<organism evidence="5 6">
    <name type="scientific">Variovorax rhizosphaerae</name>
    <dbReference type="NCBI Taxonomy" id="1836200"/>
    <lineage>
        <taxon>Bacteria</taxon>
        <taxon>Pseudomonadati</taxon>
        <taxon>Pseudomonadota</taxon>
        <taxon>Betaproteobacteria</taxon>
        <taxon>Burkholderiales</taxon>
        <taxon>Comamonadaceae</taxon>
        <taxon>Variovorax</taxon>
    </lineage>
</organism>
<evidence type="ECO:0000256" key="3">
    <source>
        <dbReference type="ARBA" id="ARBA00023027"/>
    </source>
</evidence>